<comment type="caution">
    <text evidence="3">The sequence shown here is derived from an EMBL/GenBank/DDBJ whole genome shotgun (WGS) entry which is preliminary data.</text>
</comment>
<keyword evidence="2" id="KW-1133">Transmembrane helix</keyword>
<name>A0AAD2JM02_9STRA</name>
<feature type="region of interest" description="Disordered" evidence="1">
    <location>
        <begin position="1"/>
        <end position="58"/>
    </location>
</feature>
<dbReference type="Proteomes" id="UP001295423">
    <property type="component" value="Unassembled WGS sequence"/>
</dbReference>
<evidence type="ECO:0000256" key="1">
    <source>
        <dbReference type="SAM" id="MobiDB-lite"/>
    </source>
</evidence>
<feature type="compositionally biased region" description="Low complexity" evidence="1">
    <location>
        <begin position="185"/>
        <end position="199"/>
    </location>
</feature>
<feature type="compositionally biased region" description="Low complexity" evidence="1">
    <location>
        <begin position="129"/>
        <end position="138"/>
    </location>
</feature>
<dbReference type="AlphaFoldDB" id="A0AAD2JM02"/>
<keyword evidence="4" id="KW-1185">Reference proteome</keyword>
<accession>A0AAD2JM02</accession>
<feature type="region of interest" description="Disordered" evidence="1">
    <location>
        <begin position="119"/>
        <end position="199"/>
    </location>
</feature>
<feature type="compositionally biased region" description="Polar residues" evidence="1">
    <location>
        <begin position="29"/>
        <end position="58"/>
    </location>
</feature>
<feature type="compositionally biased region" description="Polar residues" evidence="1">
    <location>
        <begin position="164"/>
        <end position="184"/>
    </location>
</feature>
<evidence type="ECO:0008006" key="5">
    <source>
        <dbReference type="Google" id="ProtNLM"/>
    </source>
</evidence>
<evidence type="ECO:0000256" key="2">
    <source>
        <dbReference type="SAM" id="Phobius"/>
    </source>
</evidence>
<feature type="compositionally biased region" description="Basic and acidic residues" evidence="1">
    <location>
        <begin position="1"/>
        <end position="13"/>
    </location>
</feature>
<evidence type="ECO:0000313" key="4">
    <source>
        <dbReference type="Proteomes" id="UP001295423"/>
    </source>
</evidence>
<dbReference type="SUPFAM" id="SSF56300">
    <property type="entry name" value="Metallo-dependent phosphatases"/>
    <property type="match status" value="1"/>
</dbReference>
<dbReference type="EMBL" id="CAKOGP040002136">
    <property type="protein sequence ID" value="CAJ1963251.1"/>
    <property type="molecule type" value="Genomic_DNA"/>
</dbReference>
<evidence type="ECO:0000313" key="3">
    <source>
        <dbReference type="EMBL" id="CAJ1963251.1"/>
    </source>
</evidence>
<dbReference type="Gene3D" id="3.60.21.10">
    <property type="match status" value="1"/>
</dbReference>
<proteinExistence type="predicted"/>
<protein>
    <recommendedName>
        <fullName evidence="5">Calcineurin-like phosphoesterase domain-containing protein</fullName>
    </recommendedName>
</protein>
<reference evidence="3" key="1">
    <citation type="submission" date="2023-08" db="EMBL/GenBank/DDBJ databases">
        <authorList>
            <person name="Audoor S."/>
            <person name="Bilcke G."/>
        </authorList>
    </citation>
    <scope>NUCLEOTIDE SEQUENCE</scope>
</reference>
<keyword evidence="2" id="KW-0812">Transmembrane</keyword>
<dbReference type="InterPro" id="IPR029052">
    <property type="entry name" value="Metallo-depent_PP-like"/>
</dbReference>
<organism evidence="3 4">
    <name type="scientific">Cylindrotheca closterium</name>
    <dbReference type="NCBI Taxonomy" id="2856"/>
    <lineage>
        <taxon>Eukaryota</taxon>
        <taxon>Sar</taxon>
        <taxon>Stramenopiles</taxon>
        <taxon>Ochrophyta</taxon>
        <taxon>Bacillariophyta</taxon>
        <taxon>Bacillariophyceae</taxon>
        <taxon>Bacillariophycidae</taxon>
        <taxon>Bacillariales</taxon>
        <taxon>Bacillariaceae</taxon>
        <taxon>Cylindrotheca</taxon>
    </lineage>
</organism>
<feature type="transmembrane region" description="Helical" evidence="2">
    <location>
        <begin position="85"/>
        <end position="107"/>
    </location>
</feature>
<keyword evidence="2" id="KW-0472">Membrane</keyword>
<sequence length="484" mass="53660">MMQNKDSTEDKSITKNPIFGEELRASGEGNLSPTGPSSPVQPHNNADSPGDSTKVTPSEATAHVTLSNFKETDDARMGWKAYVKFSILVLILLSIVAVGYILAMPYLKPDANTKPALSINNGAGEGVSTTTATTTTTAPSLYPTITPSANPSLPISPSDRPSDLPSTRPTARPTNLASNNPTIATQSPTLTSSFSPTSSPTFDNTTTIFYAIGDVPYRSVEKVELAQRMRELPQDGDFLIHVGDFRSAADPTIRCSFKDYLDVRRILLESKIPVFIVPGDNEWNDCPNPIQGMSYWVEAFSSFERNWKHSLQVERHSIWPENFFFSHKSCLYFGLNLVGGAIHISDSNKTEYSTQLRMQFEWVKSKIDQHIVDVSTSSTSANSRIVIFGHAFPVSTHDAFFDPLQQYVRETLLDQVPILYLNGDNHYYEFEPNYRGLKSVQRLQVDWGTTNPPLKVMLSPPMMTMAGSKNILNDTFSHDRMLGA</sequence>
<feature type="compositionally biased region" description="Polar residues" evidence="1">
    <location>
        <begin position="143"/>
        <end position="155"/>
    </location>
</feature>
<gene>
    <name evidence="3" type="ORF">CYCCA115_LOCUS20075</name>
</gene>